<proteinExistence type="predicted"/>
<dbReference type="VEuPathDB" id="FungiDB:CPC735_038950"/>
<name>C5P2U3_COCP7</name>
<organism evidence="2 3">
    <name type="scientific">Coccidioides posadasii (strain C735)</name>
    <name type="common">Valley fever fungus</name>
    <dbReference type="NCBI Taxonomy" id="222929"/>
    <lineage>
        <taxon>Eukaryota</taxon>
        <taxon>Fungi</taxon>
        <taxon>Dikarya</taxon>
        <taxon>Ascomycota</taxon>
        <taxon>Pezizomycotina</taxon>
        <taxon>Eurotiomycetes</taxon>
        <taxon>Eurotiomycetidae</taxon>
        <taxon>Onygenales</taxon>
        <taxon>Onygenaceae</taxon>
        <taxon>Coccidioides</taxon>
    </lineage>
</organism>
<dbReference type="Proteomes" id="UP000009084">
    <property type="component" value="Unassembled WGS sequence"/>
</dbReference>
<evidence type="ECO:0000256" key="1">
    <source>
        <dbReference type="SAM" id="MobiDB-lite"/>
    </source>
</evidence>
<feature type="region of interest" description="Disordered" evidence="1">
    <location>
        <begin position="519"/>
        <end position="541"/>
    </location>
</feature>
<accession>C5P2U3</accession>
<gene>
    <name evidence="2" type="ORF">CPC735_038950</name>
</gene>
<dbReference type="HOGENOM" id="CLU_036914_0_0_1"/>
<evidence type="ECO:0000313" key="3">
    <source>
        <dbReference type="Proteomes" id="UP000009084"/>
    </source>
</evidence>
<dbReference type="EMBL" id="ACFW01000014">
    <property type="protein sequence ID" value="EER28631.1"/>
    <property type="molecule type" value="Genomic_DNA"/>
</dbReference>
<dbReference type="AlphaFoldDB" id="C5P2U3"/>
<protein>
    <submittedName>
        <fullName evidence="2">Uncharacterized protein</fullName>
    </submittedName>
</protein>
<sequence length="541" mass="60282">MLQSPQLPEPRPAFAKQLAPYIKTRDEVLKIRRALTLYLQAQVIFSDIAPASHISLCAPQNVAGIKRVPSEFSNGLRAQYLRAVQADIAARKEYRGLLEEVKALTERMSRCNSEECSSSGAQNFQTHLSLLRSRRLRSKIQICQHYLDKLTTMEAASSNFLDVNREMKEVFSSSERFVVHQYEAGYSPGHGNHPDGLLYELERAVLVSKARVDNEKSLLGRIKAQVQLTRADQGNISPQARLKGLMRIRDELIKWVEHTLATSGMENASNVDEKQTRNESGENEARLLLDGLKTEIEQQYAAYISARRKLLETVSATLCISMKPPSQPPRTRSQHQELEPSFTDFAIVFPYVHENLASVSKAQKTTAGHKSFLSAILSKEVLHSGKVFERLQNESHLLPEYPIPARHQRVKQVTTTINSRSEIDASPISINRDSGAVMHAKAWAFASGIARDSAKDHIDQQLAIGTEATKSADRTLRDIYETMNQNYEDVTSSGDAVEGPNEGVCATGLGFSRNRKVTGRLENPRKGPWSGLHGKIGVTGD</sequence>
<dbReference type="KEGG" id="cpw:9696270"/>
<comment type="caution">
    <text evidence="2">The sequence shown here is derived from an EMBL/GenBank/DDBJ whole genome shotgun (WGS) entry which is preliminary data.</text>
</comment>
<dbReference type="OrthoDB" id="5402392at2759"/>
<reference evidence="2 3" key="1">
    <citation type="journal article" date="2009" name="Genome Res.">
        <title>Comparative genomic analyses of the human fungal pathogens Coccidioides and their relatives.</title>
        <authorList>
            <person name="Sharpton T.J."/>
            <person name="Stajich J.E."/>
            <person name="Rounsley S.D."/>
            <person name="Gardner M.J."/>
            <person name="Wortman J.R."/>
            <person name="Jordar V.S."/>
            <person name="Maiti R."/>
            <person name="Kodira C.D."/>
            <person name="Neafsey D.E."/>
            <person name="Zeng Q."/>
            <person name="Hung C.-Y."/>
            <person name="McMahan C."/>
            <person name="Muszewska A."/>
            <person name="Grynberg M."/>
            <person name="Mandel M.A."/>
            <person name="Kellner E.M."/>
            <person name="Barker B.M."/>
            <person name="Galgiani J.N."/>
            <person name="Orbach M.J."/>
            <person name="Kirkland T.N."/>
            <person name="Cole G.T."/>
            <person name="Henn M.R."/>
            <person name="Birren B.W."/>
            <person name="Taylor J.W."/>
        </authorList>
    </citation>
    <scope>NUCLEOTIDE SEQUENCE [LARGE SCALE GENOMIC DNA]</scope>
    <source>
        <strain evidence="3">C735</strain>
    </source>
</reference>
<evidence type="ECO:0000313" key="2">
    <source>
        <dbReference type="EMBL" id="EER28631.1"/>
    </source>
</evidence>